<feature type="signal peptide" evidence="5">
    <location>
        <begin position="1"/>
        <end position="27"/>
    </location>
</feature>
<dbReference type="InterPro" id="IPR036866">
    <property type="entry name" value="RibonucZ/Hydroxyglut_hydro"/>
</dbReference>
<name>A0AAE6Z0H7_9GAMM</name>
<dbReference type="RefSeq" id="WP_168362487.1">
    <property type="nucleotide sequence ID" value="NZ_CP033622.1"/>
</dbReference>
<evidence type="ECO:0000259" key="6">
    <source>
        <dbReference type="SMART" id="SM00849"/>
    </source>
</evidence>
<evidence type="ECO:0000256" key="2">
    <source>
        <dbReference type="ARBA" id="ARBA00022723"/>
    </source>
</evidence>
<evidence type="ECO:0000313" key="7">
    <source>
        <dbReference type="EMBL" id="QIZ51175.1"/>
    </source>
</evidence>
<dbReference type="InterPro" id="IPR001279">
    <property type="entry name" value="Metallo-B-lactamas"/>
</dbReference>
<feature type="domain" description="Metallo-beta-lactamase" evidence="6">
    <location>
        <begin position="91"/>
        <end position="296"/>
    </location>
</feature>
<evidence type="ECO:0000256" key="3">
    <source>
        <dbReference type="ARBA" id="ARBA00022801"/>
    </source>
</evidence>
<evidence type="ECO:0000256" key="1">
    <source>
        <dbReference type="ARBA" id="ARBA00007749"/>
    </source>
</evidence>
<keyword evidence="3" id="KW-0378">Hydrolase</keyword>
<feature type="chain" id="PRO_5042185367" evidence="5">
    <location>
        <begin position="28"/>
        <end position="329"/>
    </location>
</feature>
<comment type="similarity">
    <text evidence="1">Belongs to the metallo-beta-lactamase superfamily.</text>
</comment>
<dbReference type="PANTHER" id="PTHR42978">
    <property type="entry name" value="QUORUM-QUENCHING LACTONASE YTNP-RELATED-RELATED"/>
    <property type="match status" value="1"/>
</dbReference>
<dbReference type="Proteomes" id="UP000500801">
    <property type="component" value="Chromosome"/>
</dbReference>
<proteinExistence type="inferred from homology"/>
<keyword evidence="2" id="KW-0479">Metal-binding</keyword>
<keyword evidence="4" id="KW-0862">Zinc</keyword>
<dbReference type="GO" id="GO:0046872">
    <property type="term" value="F:metal ion binding"/>
    <property type="evidence" value="ECO:0007669"/>
    <property type="project" value="UniProtKB-KW"/>
</dbReference>
<keyword evidence="5" id="KW-0732">Signal</keyword>
<organism evidence="7 8">
    <name type="scientific">Dickeya zeae</name>
    <dbReference type="NCBI Taxonomy" id="204042"/>
    <lineage>
        <taxon>Bacteria</taxon>
        <taxon>Pseudomonadati</taxon>
        <taxon>Pseudomonadota</taxon>
        <taxon>Gammaproteobacteria</taxon>
        <taxon>Enterobacterales</taxon>
        <taxon>Pectobacteriaceae</taxon>
        <taxon>Dickeya</taxon>
    </lineage>
</organism>
<protein>
    <submittedName>
        <fullName evidence="7">MBL fold metallo-hydrolase</fullName>
    </submittedName>
</protein>
<dbReference type="EMBL" id="CP033622">
    <property type="protein sequence ID" value="QIZ51175.1"/>
    <property type="molecule type" value="Genomic_DNA"/>
</dbReference>
<dbReference type="Gene3D" id="3.60.15.10">
    <property type="entry name" value="Ribonuclease Z/Hydroxyacylglutathione hydrolase-like"/>
    <property type="match status" value="1"/>
</dbReference>
<dbReference type="SUPFAM" id="SSF56281">
    <property type="entry name" value="Metallo-hydrolase/oxidoreductase"/>
    <property type="match status" value="1"/>
</dbReference>
<reference evidence="7 8" key="1">
    <citation type="submission" date="2018-11" db="EMBL/GenBank/DDBJ databases">
        <title>Complete genome sequence of Dickeya zeae strain CE1 infecting Canna edulis Ker-Gawl. in China.</title>
        <authorList>
            <person name="Zhang J."/>
            <person name="Lin B."/>
            <person name="Shen H."/>
            <person name="Jiang S."/>
            <person name="Pu X."/>
            <person name="Sun D."/>
        </authorList>
    </citation>
    <scope>NUCLEOTIDE SEQUENCE [LARGE SCALE GENOMIC DNA]</scope>
    <source>
        <strain evidence="7 8">CE1</strain>
    </source>
</reference>
<evidence type="ECO:0000313" key="8">
    <source>
        <dbReference type="Proteomes" id="UP000500801"/>
    </source>
</evidence>
<dbReference type="SMART" id="SM00849">
    <property type="entry name" value="Lactamase_B"/>
    <property type="match status" value="1"/>
</dbReference>
<dbReference type="CDD" id="cd07720">
    <property type="entry name" value="OPHC2-like_MBL-fold"/>
    <property type="match status" value="1"/>
</dbReference>
<dbReference type="GO" id="GO:0016787">
    <property type="term" value="F:hydrolase activity"/>
    <property type="evidence" value="ECO:0007669"/>
    <property type="project" value="UniProtKB-KW"/>
</dbReference>
<dbReference type="PANTHER" id="PTHR42978:SF6">
    <property type="entry name" value="QUORUM-QUENCHING LACTONASE YTNP-RELATED"/>
    <property type="match status" value="1"/>
</dbReference>
<dbReference type="AlphaFoldDB" id="A0AAE6Z0H7"/>
<evidence type="ECO:0000256" key="5">
    <source>
        <dbReference type="SAM" id="SignalP"/>
    </source>
</evidence>
<sequence length="329" mass="35479">MFIAKKLVTTTLLTGSLLLYPALHSMAAGVPQHTVQQQAGGYSVQVGKVLVTSFTDGSVAQDLHRLLRRTTTQNTDALLAKNFQSNPVEVSINAFLISLPGRKIVVDTGAGQLFGPGNGGRLIESLAIQGIHPQDITDILLTHAHSDHAGGMVKDGQRVFVNAGVFVGKPDIDFFFDNANQQKTGYDKSYFDIAQKTLKPYLDAGKVVPFSGSTELIPGITGTVHPGHTPGSAFYTLTSEGETITFVGDLIHIAAVQFPQPNITIAYDEDQDRAARVRIHAFEDFARNKDLIAAPHLPFPGIGYVARNEHGGYAWVPVTYTDRAATITK</sequence>
<dbReference type="InterPro" id="IPR051013">
    <property type="entry name" value="MBL_superfamily_lactonases"/>
</dbReference>
<gene>
    <name evidence="7" type="ORF">DWG24_10560</name>
</gene>
<dbReference type="Pfam" id="PF00753">
    <property type="entry name" value="Lactamase_B"/>
    <property type="match status" value="1"/>
</dbReference>
<evidence type="ECO:0000256" key="4">
    <source>
        <dbReference type="ARBA" id="ARBA00022833"/>
    </source>
</evidence>
<accession>A0AAE6Z0H7</accession>